<accession>A0A8T5VWF4</accession>
<dbReference type="RefSeq" id="WP_166106876.1">
    <property type="nucleotide sequence ID" value="NZ_CP096256.1"/>
</dbReference>
<gene>
    <name evidence="1" type="ORF">HAP41_0000048775</name>
</gene>
<dbReference type="EMBL" id="CP096256">
    <property type="protein sequence ID" value="UPT92164.1"/>
    <property type="molecule type" value="Genomic_DNA"/>
</dbReference>
<dbReference type="Proteomes" id="UP000551709">
    <property type="component" value="Plasmid pBb1S5a"/>
</dbReference>
<reference evidence="1" key="2">
    <citation type="submission" date="2022-04" db="EMBL/GenBank/DDBJ databases">
        <authorList>
            <person name="Bromfield E.S.P."/>
            <person name="Cloutier S."/>
        </authorList>
    </citation>
    <scope>NUCLEOTIDE SEQUENCE</scope>
    <source>
        <strain evidence="1">1S5</strain>
        <plasmid evidence="1">pBb1S5a</plasmid>
    </source>
</reference>
<evidence type="ECO:0000313" key="1">
    <source>
        <dbReference type="EMBL" id="UPT92164.1"/>
    </source>
</evidence>
<evidence type="ECO:0000313" key="2">
    <source>
        <dbReference type="Proteomes" id="UP000551709"/>
    </source>
</evidence>
<dbReference type="InterPro" id="IPR039498">
    <property type="entry name" value="NTP_transf_5"/>
</dbReference>
<dbReference type="AlphaFoldDB" id="A0A8T5VWF4"/>
<sequence length="375" mass="41642">MDEAAGGHGSDTTGGSSAVQAEADLMALIAGVAPDATVARASENSGELLARMLDSWQILPSLTTEVLKDLAAMMTPHDHLRTVRACLAVTAFERAQIAGCRDFLGELQHAGLRHSLLKGAASACFLYPARHMRAAWDFDLGVAWPDLEMAEGLALKSGFHQAQRDPDLPRFYRADRQLRAIVEESHFELGFLVRRLQPTNLDDETKAAIAAEPWAHQFWHDALTEAPWCYAVVDIHHKLSLDIELDDLLAHVQTVECAGERLYVPDLAWSTAHLIYKLYWEGVHKYSKGLYQYADLIRLVPRLDAASFGRTVAILDNYNLVAGGYYTLKHLADFGVPLPSFVQDFIHDARVPPEGADPIEINDLGDVWPKLWGRR</sequence>
<keyword evidence="1" id="KW-0614">Plasmid</keyword>
<reference evidence="1" key="1">
    <citation type="journal article" date="2017" name="Syst. Appl. Microbiol.">
        <title>Soybeans inoculated with root zone soils of Canadian native legumes harbour diverse and novel Bradyrhizobium spp. that possess agricultural potential.</title>
        <authorList>
            <person name="Bromfield E.S.P."/>
            <person name="Cloutier S."/>
            <person name="Tambong J.T."/>
            <person name="Tran Thi T.V."/>
        </authorList>
    </citation>
    <scope>NUCLEOTIDE SEQUENCE</scope>
    <source>
        <strain evidence="1">1S5</strain>
    </source>
</reference>
<organism evidence="1 2">
    <name type="scientific">Bradyrhizobium barranii subsp. apii</name>
    <dbReference type="NCBI Taxonomy" id="2819348"/>
    <lineage>
        <taxon>Bacteria</taxon>
        <taxon>Pseudomonadati</taxon>
        <taxon>Pseudomonadota</taxon>
        <taxon>Alphaproteobacteria</taxon>
        <taxon>Hyphomicrobiales</taxon>
        <taxon>Nitrobacteraceae</taxon>
        <taxon>Bradyrhizobium</taxon>
        <taxon>Bradyrhizobium barranii</taxon>
    </lineage>
</organism>
<geneLocation type="plasmid" evidence="1 2">
    <name>pBb1S5a</name>
</geneLocation>
<name>A0A8T5VWF4_9BRAD</name>
<protein>
    <submittedName>
        <fullName evidence="1">Nucleotidyltransferase family protein</fullName>
    </submittedName>
</protein>
<proteinExistence type="predicted"/>
<dbReference type="Pfam" id="PF14907">
    <property type="entry name" value="NTP_transf_5"/>
    <property type="match status" value="1"/>
</dbReference>